<keyword evidence="3" id="KW-0862">Zinc</keyword>
<evidence type="ECO:0000256" key="3">
    <source>
        <dbReference type="ARBA" id="ARBA00022833"/>
    </source>
</evidence>
<dbReference type="EMBL" id="CAJNNV010027605">
    <property type="protein sequence ID" value="CAE8620917.1"/>
    <property type="molecule type" value="Genomic_DNA"/>
</dbReference>
<evidence type="ECO:0008006" key="10">
    <source>
        <dbReference type="Google" id="ProtNLM"/>
    </source>
</evidence>
<evidence type="ECO:0000256" key="2">
    <source>
        <dbReference type="ARBA" id="ARBA00022771"/>
    </source>
</evidence>
<feature type="coiled-coil region" evidence="5">
    <location>
        <begin position="255"/>
        <end position="282"/>
    </location>
</feature>
<dbReference type="InterPro" id="IPR043145">
    <property type="entry name" value="Znf_ZZ_sf"/>
</dbReference>
<keyword evidence="1" id="KW-0479">Metal-binding</keyword>
<dbReference type="InterPro" id="IPR000433">
    <property type="entry name" value="Znf_ZZ"/>
</dbReference>
<feature type="non-terminal residue" evidence="8">
    <location>
        <position position="386"/>
    </location>
</feature>
<dbReference type="PROSITE" id="PS50135">
    <property type="entry name" value="ZF_ZZ_2"/>
    <property type="match status" value="1"/>
</dbReference>
<proteinExistence type="predicted"/>
<comment type="caution">
    <text evidence="8">The sequence shown here is derived from an EMBL/GenBank/DDBJ whole genome shotgun (WGS) entry which is preliminary data.</text>
</comment>
<evidence type="ECO:0000259" key="7">
    <source>
        <dbReference type="PROSITE" id="PS50135"/>
    </source>
</evidence>
<organism evidence="8 9">
    <name type="scientific">Polarella glacialis</name>
    <name type="common">Dinoflagellate</name>
    <dbReference type="NCBI Taxonomy" id="89957"/>
    <lineage>
        <taxon>Eukaryota</taxon>
        <taxon>Sar</taxon>
        <taxon>Alveolata</taxon>
        <taxon>Dinophyceae</taxon>
        <taxon>Suessiales</taxon>
        <taxon>Suessiaceae</taxon>
        <taxon>Polarella</taxon>
    </lineage>
</organism>
<dbReference type="SMART" id="SM00184">
    <property type="entry name" value="RING"/>
    <property type="match status" value="1"/>
</dbReference>
<gene>
    <name evidence="8" type="ORF">PGLA1383_LOCUS38443</name>
</gene>
<name>A0A813G303_POLGL</name>
<feature type="domain" description="RING-type" evidence="6">
    <location>
        <begin position="197"/>
        <end position="239"/>
    </location>
</feature>
<dbReference type="Gene3D" id="3.30.40.10">
    <property type="entry name" value="Zinc/RING finger domain, C3HC4 (zinc finger)"/>
    <property type="match status" value="1"/>
</dbReference>
<evidence type="ECO:0000313" key="9">
    <source>
        <dbReference type="Proteomes" id="UP000654075"/>
    </source>
</evidence>
<evidence type="ECO:0000313" key="8">
    <source>
        <dbReference type="EMBL" id="CAE8620917.1"/>
    </source>
</evidence>
<accession>A0A813G303</accession>
<reference evidence="8" key="1">
    <citation type="submission" date="2021-02" db="EMBL/GenBank/DDBJ databases">
        <authorList>
            <person name="Dougan E. K."/>
            <person name="Rhodes N."/>
            <person name="Thang M."/>
            <person name="Chan C."/>
        </authorList>
    </citation>
    <scope>NUCLEOTIDE SEQUENCE</scope>
</reference>
<protein>
    <recommendedName>
        <fullName evidence="10">RING-type E3 ubiquitin transferase</fullName>
    </recommendedName>
</protein>
<dbReference type="SUPFAM" id="SSF57850">
    <property type="entry name" value="RING/U-box"/>
    <property type="match status" value="2"/>
</dbReference>
<keyword evidence="5" id="KW-0175">Coiled coil</keyword>
<dbReference type="Proteomes" id="UP000654075">
    <property type="component" value="Unassembled WGS sequence"/>
</dbReference>
<dbReference type="InterPro" id="IPR001841">
    <property type="entry name" value="Znf_RING"/>
</dbReference>
<evidence type="ECO:0000256" key="1">
    <source>
        <dbReference type="ARBA" id="ARBA00022723"/>
    </source>
</evidence>
<evidence type="ECO:0000256" key="5">
    <source>
        <dbReference type="SAM" id="Coils"/>
    </source>
</evidence>
<sequence>MGAGASAADGRIFCHGCGSRTAVMEMLDCPRCSVCGATDGVEVTDARLPVTSPASAVRALSLGAVVSATNSGLSGGTSSAVGSTTAMRVESVTVVALERPEDGGLLLRVLPNVVARRREAPASGVLAISAEGSAAETALGLEAAAAGPQNLTSSLGTIPAEADQEDWELPAEPACDALVSRLQASLHLEGAASGGVCVICAEDINEVGVPAISLNCEHVFHEDCIRRWLTKRHTCPTCRLVLEVDDVKYLRSIGLRDEADALEKVEQERIAKENQLQAAERRRWVESMRRGDPVHFGLACGLCAVTPVVGDCFRCQDCEDCVLCSTCYEQREENHCVGHDFSPFGLIRGAAPGSHGVPHGPGGLLTVLVPPPARLPAALSEFESGE</sequence>
<dbReference type="InterPro" id="IPR013083">
    <property type="entry name" value="Znf_RING/FYVE/PHD"/>
</dbReference>
<keyword evidence="9" id="KW-1185">Reference proteome</keyword>
<evidence type="ECO:0000259" key="6">
    <source>
        <dbReference type="PROSITE" id="PS50089"/>
    </source>
</evidence>
<dbReference type="GO" id="GO:0008270">
    <property type="term" value="F:zinc ion binding"/>
    <property type="evidence" value="ECO:0007669"/>
    <property type="project" value="UniProtKB-KW"/>
</dbReference>
<dbReference type="AlphaFoldDB" id="A0A813G303"/>
<dbReference type="Pfam" id="PF13639">
    <property type="entry name" value="zf-RING_2"/>
    <property type="match status" value="1"/>
</dbReference>
<dbReference type="PANTHER" id="PTHR15710">
    <property type="entry name" value="E3 UBIQUITIN-PROTEIN LIGASE PRAJA"/>
    <property type="match status" value="1"/>
</dbReference>
<evidence type="ECO:0000256" key="4">
    <source>
        <dbReference type="PROSITE-ProRule" id="PRU00228"/>
    </source>
</evidence>
<keyword evidence="2 4" id="KW-0863">Zinc-finger</keyword>
<dbReference type="PROSITE" id="PS50089">
    <property type="entry name" value="ZF_RING_2"/>
    <property type="match status" value="1"/>
</dbReference>
<feature type="domain" description="ZZ-type" evidence="7">
    <location>
        <begin position="295"/>
        <end position="349"/>
    </location>
</feature>
<dbReference type="Gene3D" id="3.30.60.90">
    <property type="match status" value="1"/>
</dbReference>
<dbReference type="OrthoDB" id="21204at2759"/>